<dbReference type="InterPro" id="IPR036249">
    <property type="entry name" value="Thioredoxin-like_sf"/>
</dbReference>
<evidence type="ECO:0000313" key="3">
    <source>
        <dbReference type="EMBL" id="CEL99716.1"/>
    </source>
</evidence>
<dbReference type="PhylomeDB" id="A0A0G4EQH0"/>
<dbReference type="Proteomes" id="UP000041254">
    <property type="component" value="Unassembled WGS sequence"/>
</dbReference>
<evidence type="ECO:0000256" key="1">
    <source>
        <dbReference type="SAM" id="MobiDB-lite"/>
    </source>
</evidence>
<dbReference type="OMA" id="IDQEMNK"/>
<dbReference type="AlphaFoldDB" id="A0A0G4EQH0"/>
<dbReference type="VEuPathDB" id="CryptoDB:Vbra_8024"/>
<dbReference type="OrthoDB" id="10257948at2759"/>
<feature type="compositionally biased region" description="Basic and acidic residues" evidence="1">
    <location>
        <begin position="51"/>
        <end position="63"/>
    </location>
</feature>
<accession>A0A0G4EQH0</accession>
<dbReference type="PANTHER" id="PTHR21148">
    <property type="entry name" value="THIOREDOXIN DOMAIN-CONTAINING PROTEIN 9"/>
    <property type="match status" value="1"/>
</dbReference>
<dbReference type="Gene3D" id="3.40.30.10">
    <property type="entry name" value="Glutaredoxin"/>
    <property type="match status" value="1"/>
</dbReference>
<proteinExistence type="predicted"/>
<dbReference type="InterPro" id="IPR013766">
    <property type="entry name" value="Thioredoxin_domain"/>
</dbReference>
<evidence type="ECO:0000259" key="2">
    <source>
        <dbReference type="Pfam" id="PF00085"/>
    </source>
</evidence>
<name>A0A0G4EQH0_VITBC</name>
<feature type="domain" description="Thioredoxin" evidence="2">
    <location>
        <begin position="102"/>
        <end position="189"/>
    </location>
</feature>
<reference evidence="3 4" key="1">
    <citation type="submission" date="2014-11" db="EMBL/GenBank/DDBJ databases">
        <authorList>
            <person name="Zhu J."/>
            <person name="Qi W."/>
            <person name="Song R."/>
        </authorList>
    </citation>
    <scope>NUCLEOTIDE SEQUENCE [LARGE SCALE GENOMIC DNA]</scope>
</reference>
<feature type="region of interest" description="Disordered" evidence="1">
    <location>
        <begin position="29"/>
        <end position="73"/>
    </location>
</feature>
<dbReference type="SUPFAM" id="SSF52833">
    <property type="entry name" value="Thioredoxin-like"/>
    <property type="match status" value="1"/>
</dbReference>
<organism evidence="3 4">
    <name type="scientific">Vitrella brassicaformis (strain CCMP3155)</name>
    <dbReference type="NCBI Taxonomy" id="1169540"/>
    <lineage>
        <taxon>Eukaryota</taxon>
        <taxon>Sar</taxon>
        <taxon>Alveolata</taxon>
        <taxon>Colpodellida</taxon>
        <taxon>Vitrellaceae</taxon>
        <taxon>Vitrella</taxon>
    </lineage>
</organism>
<dbReference type="STRING" id="1169540.A0A0G4EQH0"/>
<protein>
    <recommendedName>
        <fullName evidence="2">Thioredoxin domain-containing protein</fullName>
    </recommendedName>
</protein>
<dbReference type="CDD" id="cd02989">
    <property type="entry name" value="Phd_like_TxnDC9"/>
    <property type="match status" value="1"/>
</dbReference>
<dbReference type="EMBL" id="CDMY01000287">
    <property type="protein sequence ID" value="CEL99716.1"/>
    <property type="molecule type" value="Genomic_DNA"/>
</dbReference>
<sequence length="229" mass="25789">MHLKGSGNETSDRLRDLATSAVLEKAIEDRLKKEENRGAAQSDAGVGGVKRQADSDEGATDHGDDAEDSELSRLRERRIQQIKAAAADRKKESEMGYGEYTMIDEEDFLNTVTKCKRCVCHFFHREFERCKIMDRHLSVLAQQYDRTRFIKMDVTKAPFFVAKLAIRTLPTVVLFVDGVAVHRIVGFEELGGVDTFSSRQLAKIMHKHQVITQKLVGDESGRSNGDDEN</sequence>
<gene>
    <name evidence="3" type="ORF">Vbra_8024</name>
</gene>
<dbReference type="InParanoid" id="A0A0G4EQH0"/>
<keyword evidence="4" id="KW-1185">Reference proteome</keyword>
<evidence type="ECO:0000313" key="4">
    <source>
        <dbReference type="Proteomes" id="UP000041254"/>
    </source>
</evidence>
<dbReference type="Pfam" id="PF00085">
    <property type="entry name" value="Thioredoxin"/>
    <property type="match status" value="1"/>
</dbReference>